<feature type="region of interest" description="Disordered" evidence="1">
    <location>
        <begin position="30"/>
        <end position="123"/>
    </location>
</feature>
<dbReference type="EMBL" id="JACASE010000007">
    <property type="protein sequence ID" value="KAF6447346.1"/>
    <property type="molecule type" value="Genomic_DNA"/>
</dbReference>
<name>A0A7J8FI36_ROUAE</name>
<comment type="caution">
    <text evidence="2">The sequence shown here is derived from an EMBL/GenBank/DDBJ whole genome shotgun (WGS) entry which is preliminary data.</text>
</comment>
<protein>
    <submittedName>
        <fullName evidence="2">Uncharacterized protein</fullName>
    </submittedName>
</protein>
<accession>A0A7J8FI36</accession>
<gene>
    <name evidence="2" type="ORF">HJG63_011808</name>
</gene>
<evidence type="ECO:0000313" key="2">
    <source>
        <dbReference type="EMBL" id="KAF6447346.1"/>
    </source>
</evidence>
<sequence length="123" mass="13001">MDVPACTGRNRARPINAVCGCESPQVSERHAARATAHGDGGPRDRGGCPCRTGNLGTARPGRRVLRPPPPTPPRRQGSAWCGREAAPRALCATGSEEPSALTLLETRMQTSWPSDPTARRGPP</sequence>
<dbReference type="Proteomes" id="UP000593571">
    <property type="component" value="Unassembled WGS sequence"/>
</dbReference>
<evidence type="ECO:0000256" key="1">
    <source>
        <dbReference type="SAM" id="MobiDB-lite"/>
    </source>
</evidence>
<organism evidence="2 3">
    <name type="scientific">Rousettus aegyptiacus</name>
    <name type="common">Egyptian fruit bat</name>
    <name type="synonym">Pteropus aegyptiacus</name>
    <dbReference type="NCBI Taxonomy" id="9407"/>
    <lineage>
        <taxon>Eukaryota</taxon>
        <taxon>Metazoa</taxon>
        <taxon>Chordata</taxon>
        <taxon>Craniata</taxon>
        <taxon>Vertebrata</taxon>
        <taxon>Euteleostomi</taxon>
        <taxon>Mammalia</taxon>
        <taxon>Eutheria</taxon>
        <taxon>Laurasiatheria</taxon>
        <taxon>Chiroptera</taxon>
        <taxon>Yinpterochiroptera</taxon>
        <taxon>Pteropodoidea</taxon>
        <taxon>Pteropodidae</taxon>
        <taxon>Rousettinae</taxon>
        <taxon>Rousettus</taxon>
    </lineage>
</organism>
<dbReference type="AlphaFoldDB" id="A0A7J8FI36"/>
<evidence type="ECO:0000313" key="3">
    <source>
        <dbReference type="Proteomes" id="UP000593571"/>
    </source>
</evidence>
<keyword evidence="3" id="KW-1185">Reference proteome</keyword>
<proteinExistence type="predicted"/>
<reference evidence="2 3" key="1">
    <citation type="journal article" date="2020" name="Nature">
        <title>Six reference-quality genomes reveal evolution of bat adaptations.</title>
        <authorList>
            <person name="Jebb D."/>
            <person name="Huang Z."/>
            <person name="Pippel M."/>
            <person name="Hughes G.M."/>
            <person name="Lavrichenko K."/>
            <person name="Devanna P."/>
            <person name="Winkler S."/>
            <person name="Jermiin L.S."/>
            <person name="Skirmuntt E.C."/>
            <person name="Katzourakis A."/>
            <person name="Burkitt-Gray L."/>
            <person name="Ray D.A."/>
            <person name="Sullivan K.A.M."/>
            <person name="Roscito J.G."/>
            <person name="Kirilenko B.M."/>
            <person name="Davalos L.M."/>
            <person name="Corthals A.P."/>
            <person name="Power M.L."/>
            <person name="Jones G."/>
            <person name="Ransome R.D."/>
            <person name="Dechmann D.K.N."/>
            <person name="Locatelli A.G."/>
            <person name="Puechmaille S.J."/>
            <person name="Fedrigo O."/>
            <person name="Jarvis E.D."/>
            <person name="Hiller M."/>
            <person name="Vernes S.C."/>
            <person name="Myers E.W."/>
            <person name="Teeling E.C."/>
        </authorList>
    </citation>
    <scope>NUCLEOTIDE SEQUENCE [LARGE SCALE GENOMIC DNA]</scope>
    <source>
        <strain evidence="2">MRouAeg1</strain>
        <tissue evidence="2">Muscle</tissue>
    </source>
</reference>